<feature type="domain" description="FATC" evidence="27">
    <location>
        <begin position="2872"/>
        <end position="2897"/>
    </location>
</feature>
<dbReference type="Proteomes" id="UP000237438">
    <property type="component" value="Unassembled WGS sequence"/>
</dbReference>
<dbReference type="EC" id="2.7.11.1" evidence="5"/>
<dbReference type="GO" id="GO:0004674">
    <property type="term" value="F:protein serine/threonine kinase activity"/>
    <property type="evidence" value="ECO:0007669"/>
    <property type="project" value="UniProtKB-KW"/>
</dbReference>
<evidence type="ECO:0000256" key="6">
    <source>
        <dbReference type="ARBA" id="ARBA00014619"/>
    </source>
</evidence>
<dbReference type="InterPro" id="IPR003152">
    <property type="entry name" value="FATC_dom"/>
</dbReference>
<comment type="function">
    <text evidence="18">Serine/threonine protein kinase which activates checkpoint signaling upon genotoxic stresses such as ionizing radiation (IR), ultraviolet light (UV), or DNA replication stalling, thereby acting as a DNA damage sensor. Recognizes the substrate consensus sequence [ST]-Q. Phosphorylates histone H2A to form H2AS128ph (gamma-H2A) at sites of DNA damage, involved in the regulation of DNA damage response mechanism. Required for the control of telomere length and genome stability.</text>
</comment>
<dbReference type="OrthoDB" id="381190at2759"/>
<feature type="non-terminal residue" evidence="28">
    <location>
        <position position="1"/>
    </location>
</feature>
<dbReference type="GO" id="GO:0005524">
    <property type="term" value="F:ATP binding"/>
    <property type="evidence" value="ECO:0007669"/>
    <property type="project" value="UniProtKB-KW"/>
</dbReference>
<dbReference type="Pfam" id="PF00454">
    <property type="entry name" value="PI3_PI4_kinase"/>
    <property type="match status" value="1"/>
</dbReference>
<evidence type="ECO:0000256" key="4">
    <source>
        <dbReference type="ARBA" id="ARBA00011370"/>
    </source>
</evidence>
<evidence type="ECO:0000256" key="19">
    <source>
        <dbReference type="ARBA" id="ARBA00030020"/>
    </source>
</evidence>
<keyword evidence="12" id="KW-0227">DNA damage</keyword>
<keyword evidence="16" id="KW-0779">Telomere</keyword>
<dbReference type="EMBL" id="PEDP01000069">
    <property type="protein sequence ID" value="POS87789.1"/>
    <property type="molecule type" value="Genomic_DNA"/>
</dbReference>
<comment type="caution">
    <text evidence="28">The sequence shown here is derived from an EMBL/GenBank/DDBJ whole genome shotgun (WGS) entry which is preliminary data.</text>
</comment>
<proteinExistence type="inferred from homology"/>
<evidence type="ECO:0000256" key="1">
    <source>
        <dbReference type="ARBA" id="ARBA00004123"/>
    </source>
</evidence>
<evidence type="ECO:0000256" key="10">
    <source>
        <dbReference type="ARBA" id="ARBA00022679"/>
    </source>
</evidence>
<evidence type="ECO:0000256" key="22">
    <source>
        <dbReference type="ARBA" id="ARBA00032467"/>
    </source>
</evidence>
<evidence type="ECO:0000256" key="2">
    <source>
        <dbReference type="ARBA" id="ARBA00004574"/>
    </source>
</evidence>
<keyword evidence="8" id="KW-0158">Chromosome</keyword>
<keyword evidence="11" id="KW-0547">Nucleotide-binding</keyword>
<evidence type="ECO:0000256" key="15">
    <source>
        <dbReference type="ARBA" id="ARBA00022853"/>
    </source>
</evidence>
<dbReference type="CDD" id="cd05171">
    <property type="entry name" value="PIKKc_ATM"/>
    <property type="match status" value="1"/>
</dbReference>
<dbReference type="GO" id="GO:0035556">
    <property type="term" value="P:intracellular signal transduction"/>
    <property type="evidence" value="ECO:0007669"/>
    <property type="project" value="UniProtKB-ARBA"/>
</dbReference>
<reference evidence="28 29" key="1">
    <citation type="submission" date="2017-10" db="EMBL/GenBank/DDBJ databases">
        <title>Development of genomic resources for the powdery mildew, Erysiphe pulchra.</title>
        <authorList>
            <person name="Wadl P.A."/>
            <person name="Mack B.M."/>
            <person name="Moore G."/>
            <person name="Beltz S.B."/>
        </authorList>
    </citation>
    <scope>NUCLEOTIDE SEQUENCE [LARGE SCALE GENOMIC DNA]</scope>
    <source>
        <strain evidence="28">Cflorida</strain>
    </source>
</reference>
<evidence type="ECO:0000256" key="23">
    <source>
        <dbReference type="ARBA" id="ARBA00047899"/>
    </source>
</evidence>
<dbReference type="InterPro" id="IPR011009">
    <property type="entry name" value="Kinase-like_dom_sf"/>
</dbReference>
<keyword evidence="10" id="KW-0808">Transferase</keyword>
<feature type="domain" description="PI3K/PI4K catalytic" evidence="25">
    <location>
        <begin position="2527"/>
        <end position="2840"/>
    </location>
</feature>
<evidence type="ECO:0000256" key="13">
    <source>
        <dbReference type="ARBA" id="ARBA00022777"/>
    </source>
</evidence>
<dbReference type="PROSITE" id="PS51190">
    <property type="entry name" value="FATC"/>
    <property type="match status" value="1"/>
</dbReference>
<feature type="domain" description="FAT" evidence="26">
    <location>
        <begin position="1815"/>
        <end position="2423"/>
    </location>
</feature>
<dbReference type="PANTHER" id="PTHR37079:SF4">
    <property type="entry name" value="SERINE_THREONINE-PROTEIN KINASE ATM"/>
    <property type="match status" value="1"/>
</dbReference>
<comment type="similarity">
    <text evidence="3">Belongs to the PI3/PI4-kinase family. ATM subfamily.</text>
</comment>
<evidence type="ECO:0000256" key="7">
    <source>
        <dbReference type="ARBA" id="ARBA00020288"/>
    </source>
</evidence>
<keyword evidence="17" id="KW-0539">Nucleus</keyword>
<evidence type="ECO:0000259" key="25">
    <source>
        <dbReference type="PROSITE" id="PS50290"/>
    </source>
</evidence>
<evidence type="ECO:0000256" key="21">
    <source>
        <dbReference type="ARBA" id="ARBA00031460"/>
    </source>
</evidence>
<dbReference type="FunFam" id="3.30.1010.10:FF:000019">
    <property type="entry name" value="Serine/threonine-protein kinase Tel1"/>
    <property type="match status" value="1"/>
</dbReference>
<organism evidence="28 29">
    <name type="scientific">Erysiphe pulchra</name>
    <dbReference type="NCBI Taxonomy" id="225359"/>
    <lineage>
        <taxon>Eukaryota</taxon>
        <taxon>Fungi</taxon>
        <taxon>Dikarya</taxon>
        <taxon>Ascomycota</taxon>
        <taxon>Pezizomycotina</taxon>
        <taxon>Leotiomycetes</taxon>
        <taxon>Erysiphales</taxon>
        <taxon>Erysiphaceae</taxon>
        <taxon>Erysiphe</taxon>
    </lineage>
</organism>
<dbReference type="SMART" id="SM00146">
    <property type="entry name" value="PI3Kc"/>
    <property type="match status" value="1"/>
</dbReference>
<evidence type="ECO:0000256" key="9">
    <source>
        <dbReference type="ARBA" id="ARBA00022527"/>
    </source>
</evidence>
<dbReference type="PROSITE" id="PS00915">
    <property type="entry name" value="PI3_4_KINASE_1"/>
    <property type="match status" value="1"/>
</dbReference>
<dbReference type="GO" id="GO:0005634">
    <property type="term" value="C:nucleus"/>
    <property type="evidence" value="ECO:0007669"/>
    <property type="project" value="UniProtKB-SubCell"/>
</dbReference>
<dbReference type="GO" id="GO:0006281">
    <property type="term" value="P:DNA repair"/>
    <property type="evidence" value="ECO:0007669"/>
    <property type="project" value="InterPro"/>
</dbReference>
<evidence type="ECO:0000256" key="14">
    <source>
        <dbReference type="ARBA" id="ARBA00022840"/>
    </source>
</evidence>
<evidence type="ECO:0000313" key="29">
    <source>
        <dbReference type="Proteomes" id="UP000237438"/>
    </source>
</evidence>
<evidence type="ECO:0000256" key="18">
    <source>
        <dbReference type="ARBA" id="ARBA00025079"/>
    </source>
</evidence>
<dbReference type="InterPro" id="IPR018936">
    <property type="entry name" value="PI3/4_kinase_CS"/>
</dbReference>
<evidence type="ECO:0000256" key="5">
    <source>
        <dbReference type="ARBA" id="ARBA00012513"/>
    </source>
</evidence>
<keyword evidence="29" id="KW-1185">Reference proteome</keyword>
<evidence type="ECO:0000313" key="28">
    <source>
        <dbReference type="EMBL" id="POS87789.1"/>
    </source>
</evidence>
<dbReference type="GO" id="GO:0006325">
    <property type="term" value="P:chromatin organization"/>
    <property type="evidence" value="ECO:0007669"/>
    <property type="project" value="UniProtKB-KW"/>
</dbReference>
<comment type="catalytic activity">
    <reaction evidence="23">
        <text>L-threonyl-[protein] + ATP = O-phospho-L-threonyl-[protein] + ADP + H(+)</text>
        <dbReference type="Rhea" id="RHEA:46608"/>
        <dbReference type="Rhea" id="RHEA-COMP:11060"/>
        <dbReference type="Rhea" id="RHEA-COMP:11605"/>
        <dbReference type="ChEBI" id="CHEBI:15378"/>
        <dbReference type="ChEBI" id="CHEBI:30013"/>
        <dbReference type="ChEBI" id="CHEBI:30616"/>
        <dbReference type="ChEBI" id="CHEBI:61977"/>
        <dbReference type="ChEBI" id="CHEBI:456216"/>
        <dbReference type="EC" id="2.7.11.1"/>
    </reaction>
</comment>
<evidence type="ECO:0000256" key="24">
    <source>
        <dbReference type="ARBA" id="ARBA00048679"/>
    </source>
</evidence>
<dbReference type="GO" id="GO:0000781">
    <property type="term" value="C:chromosome, telomeric region"/>
    <property type="evidence" value="ECO:0007669"/>
    <property type="project" value="UniProtKB-SubCell"/>
</dbReference>
<dbReference type="STRING" id="225359.A0A2S4Q0H6"/>
<sequence>FALNDKSYKKIFEVLFKTIILEKHSFSKNRKSIKQLELCSTVMRLIVKTATSKIKPKTVNLLVEHHIQALTPIDGKVFQTLTKDYLKNLTLIFQHASNLENLKVDRWLDSIDFCLQAIGQVIGVNHGDSMTLTPKSSSFSMLHSSSTRPQSEIHNLTCQTSLTRQNVEELFQILYLLVSSSNSQISMRYSIIGDTVLRFLQSQNTSICLTNQLAFAVINAVLYFTRFEFVNYTKMIARDIIPIICRFFQGKVVSKDEMLNSIKDEILIIICNVHQHLESMIMDKDFHETQSELVNLLEVMKGDYLKRSDRDQLQIDDLEFKNYENEYINFFHLCSFSLRAHNYQAERNWGFLKLIGILERLVCLTKLFDSLNNNRSNDHPQKRRRSYEISDHLVEIIATNDERLKLAGLQVLPFCLENLKLTSYGLRALLAHLYICSDSKNSKINAWTLIVLASCSFQNEASNIEKTEWMKFWLYGVRSLTHPSTCRTASVVLYTLLAKKLVNPQDVGEFINLTLTTAESSGPVSISDASIFLMVNLLKTRVIEIPNISTIVALQIIRWFFGRWKPVERQYAMYNSIHVQPKHILLLLKACLGLEQEPFSTSALPCGRLAQIWQKNQEESQALRYLLLIDECSLTNNNEKVDSRLSNYFADPKKMSSILSTKKFLFTRKLILELLNSTCTNFLHDWKSYMISHFSSIPEEIYCNAIYCCIVMLSMLTPYMVFEIEEAKILTTNAVALGNELTNSFSEILKGSPGDHKKVKGVLLRAIEPYLPCCGVQIYSLLARDTPFLLDFFVMIADVIERFRIDQSESQNTSTNLITSDDDDFLPTQESRSVKFRQNLSTMPRSRMTLNSWVGFFENEVIGRLHLIAAINSVPDFKGRVPITFMEYLFSLTDEEFISSQKLIWKILASDLVIDDSDSFRLVERTGNMLSCDLLGRCEVTLIFCIETLAALKPFDFHSAKSDVAESAVQIYQWLVNTAIGKNLATPEVQKSMSRLLVLVLQSGDPEFGTTKSTSSARSCLFEILRNAHLAIKFSILDQITKIFELFIPKDHDMVLTDILDILPTNADWLEGISFRLYVIAKLGSALPTLLRRCIYYIFETPAKVTESSAHAKRCIKEISIKLDISSPQELFKLYASQLLYTWLEWENIKDIPFHVFGFNSLFDLAIVAKEESTALMVMRGQEEFIQQLAKILRTDEALLIQNSFTKVMAYSIANDLNHLQKNPKPDSESFIKKRLGDKLFFRSIDYHFVDIIATFFNCIDQEQTAKKYFTKTNDLEYAGNILEKIISFSSSDLVLPTNQQPLFKVKLLIPEIQSLCSLAQRPFKSIFTPALVISIARSLFNKTHLAFGTHHACSILRKIRILISLSGDVAITGYPLEMLLHSLRYFLQNLECVDDAIGILQYLLEAGSSHLLSIPSFITGASISIFCSLGQTYNNNALNFQGSQQENIKKNIQKFHSWFGNYLKSYSSPLLLTSRKDNDFRELIDAASNIQSIGNADINSPESNLLIGILRDEGKGGFFLNKSSREIALSILTLDFRGPISYSKDTCSDDKKSLSYAPAILKSYRTSFAREYRIWAAKVVGRAFASSGKIHDEFIYESKLNQIRDLSVPHSGMKGSTTALLRLLLELIVGYDLKVIGIAEIALRYIVAVADNDLAELCKNVLPETLLIASSWNPYQLPPSEKLDSTENLINVEELLTVRGISKFWLRNFSIALSKSTPKEPLLASMVLVLTEVTGFADKAFPFLIHLALSSHSCKLLSKDNLSQAYNRWLDSPEITKSIKKMLLDSILYLRSRVLPNEKSPAERAYWLEIDYLLASTAAISCGMYKTALLCFEEYYSHPVRSSNRSSDSIREKSTPYEANTDILLQIYKNIDDLDLYYGVKQHTDWNTVLARFNYERDGFKSLAFKGANFDSQIRGKKSEYAEGVESLVRAFDVMSLSGVSNSLLQAHQTICLSETSIDSLFRTSRKLEQWDVPVPMTYSSNHVAIYKVFQTINSASDYCSVKNGIDEGLEFAMDKIIKRELSTTDLHETLQTLAALVEIDEILGSSGSYELENVFNRFIGRSHWMKVGNLDDVNSILSCRSTALSMLSQSCRLQEMIKIKTLDSRYIEVQTALLASKIIRAHSNLQESLSLTTSMIDLITPCRSVGINVEAAIYLESANTLWDQGEISTSIDMLKTLDNPSLLNKQAINVGRSLLLSKIGHQVSVAKLEKADRIIDKYLGPALKELNGHFKGGDAGQVFHQFAIFCDQQLQDPDLIEELERVKNLSKTKAEEVKDYDRLIAQAKSVESKRECLSRQLKAKAWLRIDERDLEHQIAIREELLSHCLENYLLSLIASNDHNRNAHRFLALWLEHSTEDVANNAVAKFLKKVPSMKFASLMNQLTSRLQDTKEKFHELIFQIILRICTDHPYHGMYQIFSGAFGNVNEKDEVAISRRNATKLLASRFNSTKSSKEIWFAIQSSSKAYCILAGEKNNRYKAGKKFQLNESSAALALNAVVKKFPIPSPTRQIPLSAILDYSKVPKIIRLKSEFTIASGVSAPKIIVAIDENGEQFKQLVKGGNDDLRQDAIMEQVFDQVNELLKTNRSTQQRKLRIRTYRVLPLTNIAGIIEFVPNTIPLHEYLMPAHERFHPKDLKASRCRNEIAAVQTKGSELRIKTFRAVTERFHPVMRYFFTENFLDPDEWFFKRLAYVRSTAAISILGYVLGLGDRHAHNLLLDQKSGEIVHIDLGIAFEMGRILPIPETVPFRLTRDIVDGMGITKTEGVFRRCCEATLETLQAESLTIMSTLDVLRYDPLHSWSVSPVRLAKLREEQQLQQLQQQQEQQQRPDSLGLTTIALGVTATGDHKSNEKKLTNEPGEAARALSSVNKKLTKSLSVYATVNDLINQASDEKNLALLF</sequence>
<gene>
    <name evidence="28" type="ORF">EPUL_001654</name>
</gene>
<dbReference type="InterPro" id="IPR036940">
    <property type="entry name" value="PI3/4_kinase_cat_sf"/>
</dbReference>
<evidence type="ECO:0000259" key="27">
    <source>
        <dbReference type="PROSITE" id="PS51190"/>
    </source>
</evidence>
<dbReference type="Gene3D" id="3.30.1010.10">
    <property type="entry name" value="Phosphatidylinositol 3-kinase Catalytic Subunit, Chain A, domain 4"/>
    <property type="match status" value="1"/>
</dbReference>
<dbReference type="PROSITE" id="PS51189">
    <property type="entry name" value="FAT"/>
    <property type="match status" value="1"/>
</dbReference>
<evidence type="ECO:0000256" key="20">
    <source>
        <dbReference type="ARBA" id="ARBA00030222"/>
    </source>
</evidence>
<dbReference type="PROSITE" id="PS00916">
    <property type="entry name" value="PI3_4_KINASE_2"/>
    <property type="match status" value="1"/>
</dbReference>
<evidence type="ECO:0000256" key="8">
    <source>
        <dbReference type="ARBA" id="ARBA00022454"/>
    </source>
</evidence>
<evidence type="ECO:0000256" key="3">
    <source>
        <dbReference type="ARBA" id="ARBA00010769"/>
    </source>
</evidence>
<evidence type="ECO:0000256" key="17">
    <source>
        <dbReference type="ARBA" id="ARBA00023242"/>
    </source>
</evidence>
<comment type="subcellular location">
    <subcellularLocation>
        <location evidence="2">Chromosome</location>
        <location evidence="2">Telomere</location>
    </subcellularLocation>
    <subcellularLocation>
        <location evidence="1">Nucleus</location>
    </subcellularLocation>
</comment>
<keyword evidence="9" id="KW-0723">Serine/threonine-protein kinase</keyword>
<dbReference type="PROSITE" id="PS50290">
    <property type="entry name" value="PI3_4_KINASE_3"/>
    <property type="match status" value="1"/>
</dbReference>
<dbReference type="SMART" id="SM01342">
    <property type="entry name" value="TAN"/>
    <property type="match status" value="1"/>
</dbReference>
<accession>A0A2S4Q0H6</accession>
<comment type="catalytic activity">
    <reaction evidence="24">
        <text>L-seryl-[protein] + ATP = O-phospho-L-seryl-[protein] + ADP + H(+)</text>
        <dbReference type="Rhea" id="RHEA:17989"/>
        <dbReference type="Rhea" id="RHEA-COMP:9863"/>
        <dbReference type="Rhea" id="RHEA-COMP:11604"/>
        <dbReference type="ChEBI" id="CHEBI:15378"/>
        <dbReference type="ChEBI" id="CHEBI:29999"/>
        <dbReference type="ChEBI" id="CHEBI:30616"/>
        <dbReference type="ChEBI" id="CHEBI:83421"/>
        <dbReference type="ChEBI" id="CHEBI:456216"/>
        <dbReference type="EC" id="2.7.11.1"/>
    </reaction>
</comment>
<dbReference type="InterPro" id="IPR044107">
    <property type="entry name" value="PIKKc_ATM"/>
</dbReference>
<dbReference type="Gene3D" id="1.10.1070.11">
    <property type="entry name" value="Phosphatidylinositol 3-/4-kinase, catalytic domain"/>
    <property type="match status" value="1"/>
</dbReference>
<evidence type="ECO:0000256" key="12">
    <source>
        <dbReference type="ARBA" id="ARBA00022763"/>
    </source>
</evidence>
<dbReference type="InterPro" id="IPR021668">
    <property type="entry name" value="TAN"/>
</dbReference>
<keyword evidence="13" id="KW-0418">Kinase</keyword>
<dbReference type="PANTHER" id="PTHR37079">
    <property type="entry name" value="SERINE/THREONINE-PROTEIN KINASE ATM"/>
    <property type="match status" value="1"/>
</dbReference>
<dbReference type="SUPFAM" id="SSF56112">
    <property type="entry name" value="Protein kinase-like (PK-like)"/>
    <property type="match status" value="1"/>
</dbReference>
<keyword evidence="14" id="KW-0067">ATP-binding</keyword>
<keyword evidence="15" id="KW-0156">Chromatin regulator</keyword>
<dbReference type="InterPro" id="IPR000403">
    <property type="entry name" value="PI3/4_kinase_cat_dom"/>
</dbReference>
<dbReference type="Pfam" id="PF11640">
    <property type="entry name" value="TAN"/>
    <property type="match status" value="1"/>
</dbReference>
<evidence type="ECO:0000256" key="16">
    <source>
        <dbReference type="ARBA" id="ARBA00022895"/>
    </source>
</evidence>
<protein>
    <recommendedName>
        <fullName evidence="6">Serine/threonine-protein kinase TEL1</fullName>
        <ecNumber evidence="5">2.7.11.1</ecNumber>
    </recommendedName>
    <alternativeName>
        <fullName evidence="19">ATM homolog</fullName>
    </alternativeName>
    <alternativeName>
        <fullName evidence="21 22">DNA-damage checkpoint kinase TEL1</fullName>
    </alternativeName>
    <alternativeName>
        <fullName evidence="7">Serine/threonine-protein kinase tel1</fullName>
    </alternativeName>
    <alternativeName>
        <fullName evidence="20">Telomere length regulation protein 1</fullName>
    </alternativeName>
</protein>
<evidence type="ECO:0000256" key="11">
    <source>
        <dbReference type="ARBA" id="ARBA00022741"/>
    </source>
</evidence>
<name>A0A2S4Q0H6_9PEZI</name>
<dbReference type="InterPro" id="IPR038980">
    <property type="entry name" value="ATM_plant"/>
</dbReference>
<feature type="non-terminal residue" evidence="28">
    <location>
        <position position="2897"/>
    </location>
</feature>
<dbReference type="InterPro" id="IPR014009">
    <property type="entry name" value="PIK_FAT"/>
</dbReference>
<evidence type="ECO:0000259" key="26">
    <source>
        <dbReference type="PROSITE" id="PS51189"/>
    </source>
</evidence>
<comment type="subunit">
    <text evidence="4">Associates with DNA double-strand breaks.</text>
</comment>